<comment type="caution">
    <text evidence="2">The sequence shown here is derived from an EMBL/GenBank/DDBJ whole genome shotgun (WGS) entry which is preliminary data.</text>
</comment>
<sequence length="55" mass="6690">MNVEMAHDDWMHRWFNLLDGGLGYFWCGCLALVALWLGFVWCRPNIQRLQRRDYD</sequence>
<evidence type="ECO:0000313" key="2">
    <source>
        <dbReference type="EMBL" id="GLQ64329.1"/>
    </source>
</evidence>
<accession>A0AAV5NK40</accession>
<reference evidence="3" key="1">
    <citation type="journal article" date="2019" name="Int. J. Syst. Evol. Microbiol.">
        <title>The Global Catalogue of Microorganisms (GCM) 10K type strain sequencing project: providing services to taxonomists for standard genome sequencing and annotation.</title>
        <authorList>
            <consortium name="The Broad Institute Genomics Platform"/>
            <consortium name="The Broad Institute Genome Sequencing Center for Infectious Disease"/>
            <person name="Wu L."/>
            <person name="Ma J."/>
        </authorList>
    </citation>
    <scope>NUCLEOTIDE SEQUENCE [LARGE SCALE GENOMIC DNA]</scope>
    <source>
        <strain evidence="3">NBRC 3267</strain>
    </source>
</reference>
<evidence type="ECO:0000256" key="1">
    <source>
        <dbReference type="SAM" id="Phobius"/>
    </source>
</evidence>
<keyword evidence="1" id="KW-0472">Membrane</keyword>
<protein>
    <submittedName>
        <fullName evidence="2">Uncharacterized protein</fullName>
    </submittedName>
</protein>
<dbReference type="AlphaFoldDB" id="A0AAV5NK40"/>
<keyword evidence="1" id="KW-0812">Transmembrane</keyword>
<keyword evidence="1" id="KW-1133">Transmembrane helix</keyword>
<keyword evidence="3" id="KW-1185">Reference proteome</keyword>
<dbReference type="Proteomes" id="UP001156614">
    <property type="component" value="Unassembled WGS sequence"/>
</dbReference>
<organism evidence="2 3">
    <name type="scientific">Gluconobacter cerinus</name>
    <dbReference type="NCBI Taxonomy" id="38307"/>
    <lineage>
        <taxon>Bacteria</taxon>
        <taxon>Pseudomonadati</taxon>
        <taxon>Pseudomonadota</taxon>
        <taxon>Alphaproteobacteria</taxon>
        <taxon>Acetobacterales</taxon>
        <taxon>Acetobacteraceae</taxon>
        <taxon>Gluconobacter</taxon>
    </lineage>
</organism>
<dbReference type="EMBL" id="BSNU01000015">
    <property type="protein sequence ID" value="GLQ64329.1"/>
    <property type="molecule type" value="Genomic_DNA"/>
</dbReference>
<gene>
    <name evidence="2" type="ORF">GCM10007867_31760</name>
</gene>
<proteinExistence type="predicted"/>
<evidence type="ECO:0000313" key="3">
    <source>
        <dbReference type="Proteomes" id="UP001156614"/>
    </source>
</evidence>
<name>A0AAV5NK40_9PROT</name>
<feature type="transmembrane region" description="Helical" evidence="1">
    <location>
        <begin position="23"/>
        <end position="42"/>
    </location>
</feature>